<dbReference type="InterPro" id="IPR016087">
    <property type="entry name" value="Chalcone_isomerase"/>
</dbReference>
<dbReference type="EMBL" id="CP009574">
    <property type="protein sequence ID" value="AIT09975.1"/>
    <property type="molecule type" value="Genomic_DNA"/>
</dbReference>
<dbReference type="eggNOG" id="COG3572">
    <property type="taxonomic scope" value="Bacteria"/>
</dbReference>
<dbReference type="InterPro" id="IPR016088">
    <property type="entry name" value="Chalcone_isomerase_3-sand"/>
</dbReference>
<dbReference type="Pfam" id="PF16036">
    <property type="entry name" value="Chalcone_3"/>
    <property type="match status" value="1"/>
</dbReference>
<protein>
    <submittedName>
        <fullName evidence="2">NADH dehydrogenase</fullName>
    </submittedName>
</protein>
<dbReference type="HOGENOM" id="CLU_102167_3_0_6"/>
<dbReference type="Proteomes" id="UP000029672">
    <property type="component" value="Chromosome"/>
</dbReference>
<evidence type="ECO:0000259" key="1">
    <source>
        <dbReference type="Pfam" id="PF16036"/>
    </source>
</evidence>
<dbReference type="RefSeq" id="WP_040010350.1">
    <property type="nucleotide sequence ID" value="NZ_CP009574.1"/>
</dbReference>
<dbReference type="Gene3D" id="3.50.70.10">
    <property type="match status" value="1"/>
</dbReference>
<dbReference type="KEGG" id="frf:LO80_08345"/>
<evidence type="ECO:0000313" key="3">
    <source>
        <dbReference type="Proteomes" id="UP000029672"/>
    </source>
</evidence>
<feature type="domain" description="Chalcone isomerase" evidence="1">
    <location>
        <begin position="41"/>
        <end position="169"/>
    </location>
</feature>
<gene>
    <name evidence="2" type="ORF">LO80_08345</name>
</gene>
<sequence length="173" mass="20453">MLRKLLIIFFISLPIFSFAEGLSLEEIKIQQSQQVGKIHFTKWFFDVYDAELYTQNGEFSWDKPFLLKIHYLRSFSGKNIAKHTVKEIYSQHPQQTKPNYQKYREIFNNLIPDVKKGSNLYGYMDKNGNGYIYTDDRLVGEIPSKQLSKYFFEIWLSDKSSDINLSKQLRGIL</sequence>
<accession>A0A097EQX9</accession>
<reference evidence="2 3" key="1">
    <citation type="submission" date="2014-10" db="EMBL/GenBank/DDBJ databases">
        <title>Whole genome sequence of Francisella endociliophora strain FSC1006, isolated from a laboratory culture of the marine ciliate Euplotes raikovi.</title>
        <authorList>
            <person name="Granberg M."/>
            <person name="Backman S."/>
            <person name="Lundmark E."/>
            <person name="Nilsson E."/>
            <person name="Karlsson E."/>
            <person name="Thelaus J."/>
            <person name="Ohrman C."/>
            <person name="Larkeryd A."/>
            <person name="Stenberg P."/>
        </authorList>
    </citation>
    <scope>NUCLEOTIDE SEQUENCE [LARGE SCALE GENOMIC DNA]</scope>
    <source>
        <strain evidence="2 3">FSC1006</strain>
    </source>
</reference>
<name>A0A097EQX9_9GAMM</name>
<proteinExistence type="predicted"/>
<evidence type="ECO:0000313" key="2">
    <source>
        <dbReference type="EMBL" id="AIT09975.1"/>
    </source>
</evidence>
<dbReference type="OrthoDB" id="8527419at2"/>
<organism evidence="2 3">
    <name type="scientific">Candidatus Francisella endociliophora</name>
    <dbReference type="NCBI Taxonomy" id="653937"/>
    <lineage>
        <taxon>Bacteria</taxon>
        <taxon>Pseudomonadati</taxon>
        <taxon>Pseudomonadota</taxon>
        <taxon>Gammaproteobacteria</taxon>
        <taxon>Thiotrichales</taxon>
        <taxon>Francisellaceae</taxon>
        <taxon>Francisella</taxon>
    </lineage>
</organism>
<dbReference type="AlphaFoldDB" id="A0A097EQX9"/>
<dbReference type="STRING" id="1547445.LO80_08345"/>
<keyword evidence="3" id="KW-1185">Reference proteome</keyword>